<protein>
    <submittedName>
        <fullName evidence="3">Xanthine dehydrogenase family protein molybdopterin-binding subunit</fullName>
    </submittedName>
</protein>
<dbReference type="InterPro" id="IPR008274">
    <property type="entry name" value="AldOxase/xan_DH_MoCoBD1"/>
</dbReference>
<dbReference type="PIRSF" id="PIRSF036389">
    <property type="entry name" value="IOR_B"/>
    <property type="match status" value="1"/>
</dbReference>
<dbReference type="Proteomes" id="UP000274661">
    <property type="component" value="Unassembled WGS sequence"/>
</dbReference>
<dbReference type="Gene3D" id="3.30.365.10">
    <property type="entry name" value="Aldehyde oxidase/xanthine dehydrogenase, molybdopterin binding domain"/>
    <property type="match status" value="4"/>
</dbReference>
<feature type="region of interest" description="Disordered" evidence="1">
    <location>
        <begin position="186"/>
        <end position="207"/>
    </location>
</feature>
<accession>A0A3R9Y826</accession>
<dbReference type="InterPro" id="IPR052516">
    <property type="entry name" value="N-heterocyclic_Hydroxylase"/>
</dbReference>
<dbReference type="InterPro" id="IPR000674">
    <property type="entry name" value="Ald_Oxase/Xan_DH_a/b"/>
</dbReference>
<reference evidence="3 4" key="1">
    <citation type="submission" date="2018-12" db="EMBL/GenBank/DDBJ databases">
        <title>Sphingomonas sp. HMF7854 Genome sequencing and assembly.</title>
        <authorList>
            <person name="Cha I."/>
            <person name="Kang H."/>
            <person name="Kim H."/>
            <person name="Kang J."/>
            <person name="Joh K."/>
        </authorList>
    </citation>
    <scope>NUCLEOTIDE SEQUENCE [LARGE SCALE GENOMIC DNA]</scope>
    <source>
        <strain evidence="3 4">HMF7854</strain>
    </source>
</reference>
<dbReference type="AlphaFoldDB" id="A0A3R9Y826"/>
<gene>
    <name evidence="3" type="ORF">HMF7854_03970</name>
</gene>
<dbReference type="Pfam" id="PF02738">
    <property type="entry name" value="MoCoBD_1"/>
    <property type="match status" value="1"/>
</dbReference>
<dbReference type="PROSITE" id="PS51318">
    <property type="entry name" value="TAT"/>
    <property type="match status" value="1"/>
</dbReference>
<keyword evidence="4" id="KW-1185">Reference proteome</keyword>
<evidence type="ECO:0000313" key="4">
    <source>
        <dbReference type="Proteomes" id="UP000274661"/>
    </source>
</evidence>
<dbReference type="PANTHER" id="PTHR47495:SF1">
    <property type="entry name" value="BLL3820 PROTEIN"/>
    <property type="match status" value="1"/>
</dbReference>
<dbReference type="InterPro" id="IPR006311">
    <property type="entry name" value="TAT_signal"/>
</dbReference>
<evidence type="ECO:0000256" key="1">
    <source>
        <dbReference type="SAM" id="MobiDB-lite"/>
    </source>
</evidence>
<dbReference type="InterPro" id="IPR037165">
    <property type="entry name" value="AldOxase/xan_DH_Mopterin-bd_sf"/>
</dbReference>
<sequence>MAPVSRRTLLVGAGAGAGLVLAFSLWPRSRGSALQAGRDPDRLFGSFLKVGTDGRVTVAVPQVEMGQGSWTALPQILADELGADWASVAVEPAPLAGDYPNPLAGRLGGFDPGDPRLRLTAGSTSVRAFEAPLRHAGATARAMLCAAAARRWKVAADECDSAGGFVRHEGKRLAFAALADAAARERVPDEPPLRAPSTRRLAGQPLPRLDLPAKSDGSFRLAADVRLPGLLQASARLAPPGCRLLGHDAAAARRVPGLRALVATNGWLAAVADQWWVAEQALAAANPRFSGRRDGDETAVGRALDAALGAATPFHVSGDYDQAVAGSRPLAATYEVAARSPERLEPDSATARFSADGLELWVATQAPALARAAAAAAAGLGQREVVLYPLAVGGVGGGAVESLAAPLAIALAGRLKAPVQLTPPWAETVNHRPLAAPLRARMAALPQPGGSRIAAWSATIATADGLADELAALLGRKFGTLGEDALATAIPPYAIPALRIAAGRADLPLRTGSVRGEQLAAAAFATESFVDEMARAGGAEPLSYRVAMLGTNLRLAEALLAAARIGGWDGGGAGSTMGLAAVSAYGSHIGLLASATIGEDRTVRVDRLVAAVDCGRVINPGLVRQQIEGGLVSALQQATRPTPRLVAGMPVAADPGGLRLDRLPRIEIELVPSDAAPGGVSGLGLLPLAPAVANALAAQGRRLRKLPFALI</sequence>
<dbReference type="SMART" id="SM01008">
    <property type="entry name" value="Ald_Xan_dh_C"/>
    <property type="match status" value="1"/>
</dbReference>
<evidence type="ECO:0000259" key="2">
    <source>
        <dbReference type="SMART" id="SM01008"/>
    </source>
</evidence>
<dbReference type="Gene3D" id="3.90.1170.50">
    <property type="entry name" value="Aldehyde oxidase/xanthine dehydrogenase, a/b hammerhead"/>
    <property type="match status" value="1"/>
</dbReference>
<comment type="caution">
    <text evidence="3">The sequence shown here is derived from an EMBL/GenBank/DDBJ whole genome shotgun (WGS) entry which is preliminary data.</text>
</comment>
<evidence type="ECO:0000313" key="3">
    <source>
        <dbReference type="EMBL" id="RST32109.1"/>
    </source>
</evidence>
<dbReference type="PANTHER" id="PTHR47495">
    <property type="entry name" value="ALDEHYDE DEHYDROGENASE"/>
    <property type="match status" value="1"/>
</dbReference>
<dbReference type="GO" id="GO:0016491">
    <property type="term" value="F:oxidoreductase activity"/>
    <property type="evidence" value="ECO:0007669"/>
    <property type="project" value="InterPro"/>
</dbReference>
<dbReference type="EMBL" id="RWJF01000001">
    <property type="protein sequence ID" value="RST32109.1"/>
    <property type="molecule type" value="Genomic_DNA"/>
</dbReference>
<dbReference type="OrthoDB" id="9767994at2"/>
<proteinExistence type="predicted"/>
<organism evidence="3 4">
    <name type="scientific">Sphingomonas ginkgonis</name>
    <dbReference type="NCBI Taxonomy" id="2315330"/>
    <lineage>
        <taxon>Bacteria</taxon>
        <taxon>Pseudomonadati</taxon>
        <taxon>Pseudomonadota</taxon>
        <taxon>Alphaproteobacteria</taxon>
        <taxon>Sphingomonadales</taxon>
        <taxon>Sphingomonadaceae</taxon>
        <taxon>Sphingomonas</taxon>
    </lineage>
</organism>
<dbReference type="InterPro" id="IPR012368">
    <property type="entry name" value="OxRdtase_Mopterin-bd_su_IorB"/>
</dbReference>
<dbReference type="Pfam" id="PF20256">
    <property type="entry name" value="MoCoBD_2"/>
    <property type="match status" value="2"/>
</dbReference>
<name>A0A3R9Y826_9SPHN</name>
<dbReference type="InterPro" id="IPR046867">
    <property type="entry name" value="AldOxase/xan_DH_MoCoBD2"/>
</dbReference>
<feature type="domain" description="Aldehyde oxidase/xanthine dehydrogenase a/b hammerhead" evidence="2">
    <location>
        <begin position="216"/>
        <end position="293"/>
    </location>
</feature>
<dbReference type="SUPFAM" id="SSF56003">
    <property type="entry name" value="Molybdenum cofactor-binding domain"/>
    <property type="match status" value="2"/>
</dbReference>